<gene>
    <name evidence="1" type="ORF">D9758_011291</name>
</gene>
<evidence type="ECO:0000313" key="1">
    <source>
        <dbReference type="EMBL" id="KAF5347408.1"/>
    </source>
</evidence>
<evidence type="ECO:0000313" key="2">
    <source>
        <dbReference type="Proteomes" id="UP000559256"/>
    </source>
</evidence>
<dbReference type="Proteomes" id="UP000559256">
    <property type="component" value="Unassembled WGS sequence"/>
</dbReference>
<keyword evidence="2" id="KW-1185">Reference proteome</keyword>
<dbReference type="Gene3D" id="1.25.40.10">
    <property type="entry name" value="Tetratricopeptide repeat domain"/>
    <property type="match status" value="2"/>
</dbReference>
<dbReference type="InterPro" id="IPR011990">
    <property type="entry name" value="TPR-like_helical_dom_sf"/>
</dbReference>
<sequence length="316" mass="35910">MNLATILCLRFDHTHEDRDIEEAVQIYQDILPSRSENSIPNRLTCLTKLATALQSQFEACQQLNYLDEAIQYWREAVEKSRSPPVLSSLLDSHTSLADALYRRFDEVSHIPDLEEAIALHHFTLSLRRDYHKAEDPSLHSLGRCLLRRFVHTSNTNDLEQAITYHRRELHCRPAGNDSRPSTLEALASALCHHYDIHGTQDSLDEAIVLYNQALQSSLDGRHNDLRVLCLSGLGAALHRCFDEVTGSTQDIDASIANHRRALELYSPHGRLRYKFLSRLAAALLSRIDHSGLEEDIHERVSLHCRIIEQCPPGSVD</sequence>
<dbReference type="AlphaFoldDB" id="A0A8H5CUQ6"/>
<dbReference type="SUPFAM" id="SSF48452">
    <property type="entry name" value="TPR-like"/>
    <property type="match status" value="1"/>
</dbReference>
<name>A0A8H5CUQ6_9AGAR</name>
<dbReference type="OrthoDB" id="3217196at2759"/>
<evidence type="ECO:0008006" key="3">
    <source>
        <dbReference type="Google" id="ProtNLM"/>
    </source>
</evidence>
<reference evidence="1 2" key="1">
    <citation type="journal article" date="2020" name="ISME J.">
        <title>Uncovering the hidden diversity of litter-decomposition mechanisms in mushroom-forming fungi.</title>
        <authorList>
            <person name="Floudas D."/>
            <person name="Bentzer J."/>
            <person name="Ahren D."/>
            <person name="Johansson T."/>
            <person name="Persson P."/>
            <person name="Tunlid A."/>
        </authorList>
    </citation>
    <scope>NUCLEOTIDE SEQUENCE [LARGE SCALE GENOMIC DNA]</scope>
    <source>
        <strain evidence="1 2">CBS 291.85</strain>
    </source>
</reference>
<proteinExistence type="predicted"/>
<organism evidence="1 2">
    <name type="scientific">Tetrapyrgos nigripes</name>
    <dbReference type="NCBI Taxonomy" id="182062"/>
    <lineage>
        <taxon>Eukaryota</taxon>
        <taxon>Fungi</taxon>
        <taxon>Dikarya</taxon>
        <taxon>Basidiomycota</taxon>
        <taxon>Agaricomycotina</taxon>
        <taxon>Agaricomycetes</taxon>
        <taxon>Agaricomycetidae</taxon>
        <taxon>Agaricales</taxon>
        <taxon>Marasmiineae</taxon>
        <taxon>Marasmiaceae</taxon>
        <taxon>Tetrapyrgos</taxon>
    </lineage>
</organism>
<dbReference type="EMBL" id="JAACJM010000095">
    <property type="protein sequence ID" value="KAF5347408.1"/>
    <property type="molecule type" value="Genomic_DNA"/>
</dbReference>
<comment type="caution">
    <text evidence="1">The sequence shown here is derived from an EMBL/GenBank/DDBJ whole genome shotgun (WGS) entry which is preliminary data.</text>
</comment>
<protein>
    <recommendedName>
        <fullName evidence="3">TPR-like protein</fullName>
    </recommendedName>
</protein>
<accession>A0A8H5CUQ6</accession>